<accession>A0AAN9URP0</accession>
<keyword evidence="7" id="KW-0624">Polysaccharide degradation</keyword>
<evidence type="ECO:0000256" key="10">
    <source>
        <dbReference type="ARBA" id="ARBA00041614"/>
    </source>
</evidence>
<evidence type="ECO:0000256" key="6">
    <source>
        <dbReference type="ARBA" id="ARBA00023295"/>
    </source>
</evidence>
<evidence type="ECO:0000256" key="9">
    <source>
        <dbReference type="ARBA" id="ARBA00041069"/>
    </source>
</evidence>
<dbReference type="InterPro" id="IPR050887">
    <property type="entry name" value="Beta-mannosidase_GH2"/>
</dbReference>
<dbReference type="GO" id="GO:0000272">
    <property type="term" value="P:polysaccharide catabolic process"/>
    <property type="evidence" value="ECO:0007669"/>
    <property type="project" value="UniProtKB-KW"/>
</dbReference>
<dbReference type="InterPro" id="IPR041447">
    <property type="entry name" value="Mannosidase_ig"/>
</dbReference>
<protein>
    <recommendedName>
        <fullName evidence="9">Beta-mannosidase B</fullName>
        <ecNumber evidence="3">3.2.1.25</ecNumber>
    </recommendedName>
    <alternativeName>
        <fullName evidence="10">Mannanase B</fullName>
    </alternativeName>
</protein>
<comment type="catalytic activity">
    <reaction evidence="1">
        <text>Hydrolysis of terminal, non-reducing beta-D-mannose residues in beta-D-mannosides.</text>
        <dbReference type="EC" id="3.2.1.25"/>
    </reaction>
</comment>
<reference evidence="13 14" key="1">
    <citation type="submission" date="2024-02" db="EMBL/GenBank/DDBJ databases">
        <title>De novo assembly and annotation of 12 fungi associated with fruit tree decline syndrome in Ontario, Canada.</title>
        <authorList>
            <person name="Sulman M."/>
            <person name="Ellouze W."/>
            <person name="Ilyukhin E."/>
        </authorList>
    </citation>
    <scope>NUCLEOTIDE SEQUENCE [LARGE SCALE GENOMIC DNA]</scope>
    <source>
        <strain evidence="13 14">M11/M66-122</strain>
    </source>
</reference>
<evidence type="ECO:0000313" key="13">
    <source>
        <dbReference type="EMBL" id="KAK7753810.1"/>
    </source>
</evidence>
<dbReference type="Gene3D" id="2.60.120.260">
    <property type="entry name" value="Galactose-binding domain-like"/>
    <property type="match status" value="1"/>
</dbReference>
<keyword evidence="6" id="KW-0326">Glycosidase</keyword>
<feature type="domain" description="Beta-mannosidase-like galactose-binding" evidence="12">
    <location>
        <begin position="12"/>
        <end position="187"/>
    </location>
</feature>
<dbReference type="EMBL" id="JAKJXP020000025">
    <property type="protein sequence ID" value="KAK7753810.1"/>
    <property type="molecule type" value="Genomic_DNA"/>
</dbReference>
<dbReference type="Proteomes" id="UP001320420">
    <property type="component" value="Unassembled WGS sequence"/>
</dbReference>
<dbReference type="InterPro" id="IPR036156">
    <property type="entry name" value="Beta-gal/glucu_dom_sf"/>
</dbReference>
<keyword evidence="5" id="KW-0119">Carbohydrate metabolism</keyword>
<proteinExistence type="inferred from homology"/>
<dbReference type="PANTHER" id="PTHR43730:SF1">
    <property type="entry name" value="BETA-MANNOSIDASE"/>
    <property type="match status" value="1"/>
</dbReference>
<evidence type="ECO:0000256" key="5">
    <source>
        <dbReference type="ARBA" id="ARBA00023277"/>
    </source>
</evidence>
<gene>
    <name evidence="13" type="ORF">SLS62_004176</name>
</gene>
<feature type="domain" description="Mannosidase Ig/CBM-like" evidence="11">
    <location>
        <begin position="681"/>
        <end position="783"/>
    </location>
</feature>
<evidence type="ECO:0000256" key="4">
    <source>
        <dbReference type="ARBA" id="ARBA00022801"/>
    </source>
</evidence>
<dbReference type="Pfam" id="PF17786">
    <property type="entry name" value="Mannosidase_ig"/>
    <property type="match status" value="1"/>
</dbReference>
<comment type="similarity">
    <text evidence="8">Belongs to the glycosyl hydrolase 2 family. Beta-mannosidase B subfamily.</text>
</comment>
<dbReference type="InterPro" id="IPR017853">
    <property type="entry name" value="GH"/>
</dbReference>
<dbReference type="EC" id="3.2.1.25" evidence="3"/>
<dbReference type="GO" id="GO:0006516">
    <property type="term" value="P:glycoprotein catabolic process"/>
    <property type="evidence" value="ECO:0007669"/>
    <property type="project" value="TreeGrafter"/>
</dbReference>
<evidence type="ECO:0000259" key="11">
    <source>
        <dbReference type="Pfam" id="PF17786"/>
    </source>
</evidence>
<dbReference type="FunFam" id="2.60.120.260:FF:000118">
    <property type="entry name" value="Beta-mannosidase B"/>
    <property type="match status" value="1"/>
</dbReference>
<dbReference type="Gene3D" id="2.60.40.10">
    <property type="entry name" value="Immunoglobulins"/>
    <property type="match status" value="1"/>
</dbReference>
<evidence type="ECO:0000256" key="7">
    <source>
        <dbReference type="ARBA" id="ARBA00023326"/>
    </source>
</evidence>
<evidence type="ECO:0000256" key="2">
    <source>
        <dbReference type="ARBA" id="ARBA00004740"/>
    </source>
</evidence>
<dbReference type="InterPro" id="IPR013783">
    <property type="entry name" value="Ig-like_fold"/>
</dbReference>
<dbReference type="PANTHER" id="PTHR43730">
    <property type="entry name" value="BETA-MANNOSIDASE"/>
    <property type="match status" value="1"/>
</dbReference>
<sequence length="846" mass="97104">MTSFKHPLSSGWEFRQADDDSADAWMPVRKVPTEVHLDLLANKKIPDPFIDLNELSVRWIADKGWVYRTRFAKPNQDGADEPAVTDLVFEGLDTFAVVTLNGAEILTSDNMFVSHRVNVSGLLQAENVLEIAFDSARLRGNQLVEEHSHEHTFYVRQTEVSRMPVRKAQYHWGWDWGPILTTAGPWRPVYLEQYTVRVADVWFQADVSPDLKTCTGHLFAQIEGELPSPQKVILSLTLEGKTVIEKTCGVDEGGLARTGFSIVDPQLWYPYGFGSQTRYELKATIGSHVVKSKLIGFRRTELIQEKDDYGKSFYFRINEIDVFSGGSCWIPADSFLSQISAQRYRDWMRLMVEGNQIMVRVWGGGIYESESMIEACDEFGILVWHDFQFACGSYPTYPSYLKSVEEEARQAVRLFRTHPSFLIWAGNNEDYQVQERYKLEYNYEDKDPQSWLKSTFPARYTYEYFLPKIVKEEDPSAIYHPSSPWGDGRPTFDPTVGDLHQWNIWHGAMNRYQEASQLSGRFVSEFGMEAYPHLETLRNVITNPQQLHPGSMAMDFRNRAIDHERRMITYVAENYLVKYDLPSYTHLTQVVQADTMHTAYKIWRREWGKPGSRKCGGVLVWQFNDCWPTMSWAVVDYYLVKKPAYYTIARALKPVTVGVTTDYRDWTSGHADPRGLTTFEKFDLWVVSSDVRPVELTLTVRVISIRTGEDVQTLLTRKPITAQPNSTTEILKDYAVPSSKQDMGKAEPPFDISQVEPIIIHAVIEADDHVIASDTCWPQPLKYLDFSDRGVKIKASSPTQLSISASRPVKSFVIEERRGVKISDNGFDRRWTSPKYPLLPLLEAIY</sequence>
<keyword evidence="14" id="KW-1185">Reference proteome</keyword>
<evidence type="ECO:0000256" key="1">
    <source>
        <dbReference type="ARBA" id="ARBA00000829"/>
    </source>
</evidence>
<dbReference type="Gene3D" id="3.20.20.80">
    <property type="entry name" value="Glycosidases"/>
    <property type="match status" value="1"/>
</dbReference>
<dbReference type="SUPFAM" id="SSF49785">
    <property type="entry name" value="Galactose-binding domain-like"/>
    <property type="match status" value="1"/>
</dbReference>
<comment type="caution">
    <text evidence="13">The sequence shown here is derived from an EMBL/GenBank/DDBJ whole genome shotgun (WGS) entry which is preliminary data.</text>
</comment>
<organism evidence="13 14">
    <name type="scientific">Diatrype stigma</name>
    <dbReference type="NCBI Taxonomy" id="117547"/>
    <lineage>
        <taxon>Eukaryota</taxon>
        <taxon>Fungi</taxon>
        <taxon>Dikarya</taxon>
        <taxon>Ascomycota</taxon>
        <taxon>Pezizomycotina</taxon>
        <taxon>Sordariomycetes</taxon>
        <taxon>Xylariomycetidae</taxon>
        <taxon>Xylariales</taxon>
        <taxon>Diatrypaceae</taxon>
        <taxon>Diatrype</taxon>
    </lineage>
</organism>
<dbReference type="InterPro" id="IPR054593">
    <property type="entry name" value="Beta-mannosidase-like_N2"/>
</dbReference>
<dbReference type="InterPro" id="IPR008979">
    <property type="entry name" value="Galactose-bd-like_sf"/>
</dbReference>
<dbReference type="SUPFAM" id="SSF51445">
    <property type="entry name" value="(Trans)glycosidases"/>
    <property type="match status" value="1"/>
</dbReference>
<comment type="pathway">
    <text evidence="2">Glycan metabolism; N-glycan degradation.</text>
</comment>
<keyword evidence="4" id="KW-0378">Hydrolase</keyword>
<dbReference type="SUPFAM" id="SSF49303">
    <property type="entry name" value="beta-Galactosidase/glucuronidase domain"/>
    <property type="match status" value="1"/>
</dbReference>
<dbReference type="Pfam" id="PF22666">
    <property type="entry name" value="Glyco_hydro_2_N2"/>
    <property type="match status" value="1"/>
</dbReference>
<name>A0AAN9URP0_9PEZI</name>
<evidence type="ECO:0000259" key="12">
    <source>
        <dbReference type="Pfam" id="PF22666"/>
    </source>
</evidence>
<dbReference type="FunFam" id="3.20.20.80:FF:000050">
    <property type="entry name" value="Beta-mannosidase B"/>
    <property type="match status" value="1"/>
</dbReference>
<evidence type="ECO:0000313" key="14">
    <source>
        <dbReference type="Proteomes" id="UP001320420"/>
    </source>
</evidence>
<dbReference type="AlphaFoldDB" id="A0AAN9URP0"/>
<dbReference type="GO" id="GO:0004567">
    <property type="term" value="F:beta-mannosidase activity"/>
    <property type="evidence" value="ECO:0007669"/>
    <property type="project" value="UniProtKB-EC"/>
</dbReference>
<evidence type="ECO:0000256" key="8">
    <source>
        <dbReference type="ARBA" id="ARBA00038429"/>
    </source>
</evidence>
<evidence type="ECO:0000256" key="3">
    <source>
        <dbReference type="ARBA" id="ARBA00012754"/>
    </source>
</evidence>